<proteinExistence type="predicted"/>
<sequence>MKFGGSEAAELPLELAVEEAPTKKHKVLPTKASQEGGVKFGTRPNSPSSICHQGNPLRRIHRRWNEAWASQAELPLELVVKEVPTKKHEVLP</sequence>
<reference evidence="2" key="1">
    <citation type="journal article" date="2017" name="Gigascience">
        <title>The genome draft of coconut (Cocos nucifera).</title>
        <authorList>
            <person name="Xiao Y."/>
            <person name="Xu P."/>
            <person name="Fan H."/>
            <person name="Baudouin L."/>
            <person name="Xia W."/>
            <person name="Bocs S."/>
            <person name="Xu J."/>
            <person name="Li Q."/>
            <person name="Guo A."/>
            <person name="Zhou L."/>
            <person name="Li J."/>
            <person name="Wu Y."/>
            <person name="Ma Z."/>
            <person name="Armero A."/>
            <person name="Issali A.E."/>
            <person name="Liu N."/>
            <person name="Peng M."/>
            <person name="Yang Y."/>
        </authorList>
    </citation>
    <scope>NUCLEOTIDE SEQUENCE</scope>
    <source>
        <tissue evidence="2">Spear leaf of Hainan Tall coconut</tissue>
    </source>
</reference>
<feature type="compositionally biased region" description="Polar residues" evidence="1">
    <location>
        <begin position="43"/>
        <end position="52"/>
    </location>
</feature>
<name>A0A8K0IE73_COCNU</name>
<organism evidence="2 3">
    <name type="scientific">Cocos nucifera</name>
    <name type="common">Coconut palm</name>
    <dbReference type="NCBI Taxonomy" id="13894"/>
    <lineage>
        <taxon>Eukaryota</taxon>
        <taxon>Viridiplantae</taxon>
        <taxon>Streptophyta</taxon>
        <taxon>Embryophyta</taxon>
        <taxon>Tracheophyta</taxon>
        <taxon>Spermatophyta</taxon>
        <taxon>Magnoliopsida</taxon>
        <taxon>Liliopsida</taxon>
        <taxon>Arecaceae</taxon>
        <taxon>Arecoideae</taxon>
        <taxon>Cocoseae</taxon>
        <taxon>Attaleinae</taxon>
        <taxon>Cocos</taxon>
    </lineage>
</organism>
<evidence type="ECO:0000313" key="2">
    <source>
        <dbReference type="EMBL" id="KAG1347896.1"/>
    </source>
</evidence>
<accession>A0A8K0IE73</accession>
<keyword evidence="3" id="KW-1185">Reference proteome</keyword>
<dbReference type="EMBL" id="CM017877">
    <property type="protein sequence ID" value="KAG1347896.1"/>
    <property type="molecule type" value="Genomic_DNA"/>
</dbReference>
<dbReference type="Proteomes" id="UP000797356">
    <property type="component" value="Chromosome 6"/>
</dbReference>
<comment type="caution">
    <text evidence="2">The sequence shown here is derived from an EMBL/GenBank/DDBJ whole genome shotgun (WGS) entry which is preliminary data.</text>
</comment>
<evidence type="ECO:0000313" key="3">
    <source>
        <dbReference type="Proteomes" id="UP000797356"/>
    </source>
</evidence>
<reference evidence="2" key="2">
    <citation type="submission" date="2019-07" db="EMBL/GenBank/DDBJ databases">
        <authorList>
            <person name="Yang Y."/>
            <person name="Bocs S."/>
            <person name="Baudouin L."/>
        </authorList>
    </citation>
    <scope>NUCLEOTIDE SEQUENCE</scope>
    <source>
        <tissue evidence="2">Spear leaf of Hainan Tall coconut</tissue>
    </source>
</reference>
<protein>
    <submittedName>
        <fullName evidence="2">Uncharacterized protein</fullName>
    </submittedName>
</protein>
<evidence type="ECO:0000256" key="1">
    <source>
        <dbReference type="SAM" id="MobiDB-lite"/>
    </source>
</evidence>
<dbReference type="AlphaFoldDB" id="A0A8K0IE73"/>
<feature type="region of interest" description="Disordered" evidence="1">
    <location>
        <begin position="22"/>
        <end position="54"/>
    </location>
</feature>
<gene>
    <name evidence="2" type="ORF">COCNU_06G017250</name>
</gene>